<organism evidence="2 3">
    <name type="scientific">Amycolatopsis endophytica</name>
    <dbReference type="NCBI Taxonomy" id="860233"/>
    <lineage>
        <taxon>Bacteria</taxon>
        <taxon>Bacillati</taxon>
        <taxon>Actinomycetota</taxon>
        <taxon>Actinomycetes</taxon>
        <taxon>Pseudonocardiales</taxon>
        <taxon>Pseudonocardiaceae</taxon>
        <taxon>Amycolatopsis</taxon>
    </lineage>
</organism>
<evidence type="ECO:0000256" key="1">
    <source>
        <dbReference type="SAM" id="Phobius"/>
    </source>
</evidence>
<dbReference type="Proteomes" id="UP000549616">
    <property type="component" value="Unassembled WGS sequence"/>
</dbReference>
<feature type="transmembrane region" description="Helical" evidence="1">
    <location>
        <begin position="20"/>
        <end position="39"/>
    </location>
</feature>
<dbReference type="InterPro" id="IPR012349">
    <property type="entry name" value="Split_barrel_FMN-bd"/>
</dbReference>
<keyword evidence="3" id="KW-1185">Reference proteome</keyword>
<evidence type="ECO:0000313" key="2">
    <source>
        <dbReference type="EMBL" id="NYI91393.1"/>
    </source>
</evidence>
<comment type="caution">
    <text evidence="2">The sequence shown here is derived from an EMBL/GenBank/DDBJ whole genome shotgun (WGS) entry which is preliminary data.</text>
</comment>
<dbReference type="Pfam" id="PF04075">
    <property type="entry name" value="F420H2_quin_red"/>
    <property type="match status" value="1"/>
</dbReference>
<name>A0A853B7V8_9PSEU</name>
<accession>A0A853B7V8</accession>
<gene>
    <name evidence="2" type="ORF">HNR02_004716</name>
</gene>
<protein>
    <submittedName>
        <fullName evidence="2">Deazaflavin-dependent oxidoreductase (Nitroreductase family)</fullName>
    </submittedName>
</protein>
<reference evidence="2 3" key="1">
    <citation type="submission" date="2020-07" db="EMBL/GenBank/DDBJ databases">
        <title>Sequencing the genomes of 1000 actinobacteria strains.</title>
        <authorList>
            <person name="Klenk H.-P."/>
        </authorList>
    </citation>
    <scope>NUCLEOTIDE SEQUENCE [LARGE SCALE GENOMIC DNA]</scope>
    <source>
        <strain evidence="2 3">DSM 104006</strain>
    </source>
</reference>
<proteinExistence type="predicted"/>
<dbReference type="GO" id="GO:0016491">
    <property type="term" value="F:oxidoreductase activity"/>
    <property type="evidence" value="ECO:0007669"/>
    <property type="project" value="InterPro"/>
</dbReference>
<dbReference type="NCBIfam" id="TIGR00026">
    <property type="entry name" value="hi_GC_TIGR00026"/>
    <property type="match status" value="1"/>
</dbReference>
<dbReference type="EMBL" id="JACCFK010000001">
    <property type="protein sequence ID" value="NYI91393.1"/>
    <property type="molecule type" value="Genomic_DNA"/>
</dbReference>
<dbReference type="AlphaFoldDB" id="A0A853B7V8"/>
<evidence type="ECO:0000313" key="3">
    <source>
        <dbReference type="Proteomes" id="UP000549616"/>
    </source>
</evidence>
<dbReference type="InterPro" id="IPR004378">
    <property type="entry name" value="F420H2_quin_Rdtase"/>
</dbReference>
<dbReference type="RefSeq" id="WP_179775285.1">
    <property type="nucleotide sequence ID" value="NZ_JACCFK010000001.1"/>
</dbReference>
<sequence>MGLTDHTPSGLLRAMFRAPVPLYRLGFGPLFGHRLVYLAHRGRKSGRRREVILEVVRFDARLPEVVVVSGWGERADWYRNIQAAPALEVRISARRWAEPRQRVLEQDETVKLLQDYRDRHPRAWRRLAPLLGFPPDPAGAREALSRIRAVAFTPRNCR</sequence>
<dbReference type="Gene3D" id="2.30.110.10">
    <property type="entry name" value="Electron Transport, Fmn-binding Protein, Chain A"/>
    <property type="match status" value="1"/>
</dbReference>
<keyword evidence="1" id="KW-0472">Membrane</keyword>
<keyword evidence="1" id="KW-0812">Transmembrane</keyword>
<keyword evidence="1" id="KW-1133">Transmembrane helix</keyword>